<keyword evidence="4" id="KW-1185">Reference proteome</keyword>
<dbReference type="InterPro" id="IPR041539">
    <property type="entry name" value="CxC5"/>
</dbReference>
<evidence type="ECO:0000259" key="1">
    <source>
        <dbReference type="Pfam" id="PF18718"/>
    </source>
</evidence>
<organism evidence="3 4">
    <name type="scientific">Botryobasidium botryosum (strain FD-172 SS1)</name>
    <dbReference type="NCBI Taxonomy" id="930990"/>
    <lineage>
        <taxon>Eukaryota</taxon>
        <taxon>Fungi</taxon>
        <taxon>Dikarya</taxon>
        <taxon>Basidiomycota</taxon>
        <taxon>Agaricomycotina</taxon>
        <taxon>Agaricomycetes</taxon>
        <taxon>Cantharellales</taxon>
        <taxon>Botryobasidiaceae</taxon>
        <taxon>Botryobasidium</taxon>
    </lineage>
</organism>
<accession>A0A067MEE9</accession>
<reference evidence="4" key="1">
    <citation type="journal article" date="2014" name="Proc. Natl. Acad. Sci. U.S.A.">
        <title>Extensive sampling of basidiomycete genomes demonstrates inadequacy of the white-rot/brown-rot paradigm for wood decay fungi.</title>
        <authorList>
            <person name="Riley R."/>
            <person name="Salamov A.A."/>
            <person name="Brown D.W."/>
            <person name="Nagy L.G."/>
            <person name="Floudas D."/>
            <person name="Held B.W."/>
            <person name="Levasseur A."/>
            <person name="Lombard V."/>
            <person name="Morin E."/>
            <person name="Otillar R."/>
            <person name="Lindquist E.A."/>
            <person name="Sun H."/>
            <person name="LaButti K.M."/>
            <person name="Schmutz J."/>
            <person name="Jabbour D."/>
            <person name="Luo H."/>
            <person name="Baker S.E."/>
            <person name="Pisabarro A.G."/>
            <person name="Walton J.D."/>
            <person name="Blanchette R.A."/>
            <person name="Henrissat B."/>
            <person name="Martin F."/>
            <person name="Cullen D."/>
            <person name="Hibbett D.S."/>
            <person name="Grigoriev I.V."/>
        </authorList>
    </citation>
    <scope>NUCLEOTIDE SEQUENCE [LARGE SCALE GENOMIC DNA]</scope>
    <source>
        <strain evidence="4">FD-172 SS1</strain>
    </source>
</reference>
<feature type="non-terminal residue" evidence="3">
    <location>
        <position position="1"/>
    </location>
</feature>
<feature type="domain" description="CxC5 like cysteine cluster associated with KDZ" evidence="1">
    <location>
        <begin position="33"/>
        <end position="69"/>
    </location>
</feature>
<dbReference type="AlphaFoldDB" id="A0A067MEE9"/>
<feature type="domain" description="CxC6 like cysteine cluster associated with KDZ" evidence="2">
    <location>
        <begin position="149"/>
        <end position="214"/>
    </location>
</feature>
<dbReference type="InterPro" id="IPR040898">
    <property type="entry name" value="CxC6"/>
</dbReference>
<dbReference type="EMBL" id="KL198072">
    <property type="protein sequence ID" value="KDQ09951.1"/>
    <property type="molecule type" value="Genomic_DNA"/>
</dbReference>
<evidence type="ECO:0000259" key="2">
    <source>
        <dbReference type="Pfam" id="PF18721"/>
    </source>
</evidence>
<evidence type="ECO:0000313" key="3">
    <source>
        <dbReference type="EMBL" id="KDQ09951.1"/>
    </source>
</evidence>
<name>A0A067MEE9_BOTB1</name>
<dbReference type="STRING" id="930990.A0A067MEE9"/>
<evidence type="ECO:0008006" key="5">
    <source>
        <dbReference type="Google" id="ProtNLM"/>
    </source>
</evidence>
<dbReference type="Proteomes" id="UP000027195">
    <property type="component" value="Unassembled WGS sequence"/>
</dbReference>
<sequence length="416" mass="47356">KATLFTLREGALPVFCNSLICQGCSTRYYHSYKVTMHHFMESALLELFVNQMVFMWSSASNCARVYNFTLNTPFPSSGWGSTLRLSPDLVSDGFFLYSLLLHHTEKGTSLILPEYMAGVGQEHWGHACTVCCKLFENLEGSLVKMHAAVSDGTALRRFCCAVPNCRNPLPNQRQHWCLEHTDTFVDLCAINGCTSRREASHQTCSEATHRAAEDAHLARQQAFFQLSAQAEATGRHQAKGQFTRNRTHNEQIIVRPCGMIVSRETFYHSESLAAVREFVKRTFPTPDLMPEYFFYDNNCNLRAFLEGAGDLNDHWQYTATPVDVFHHANKHKVTDTYCQRHCNPAAFPELTDAQGNWIFNTSIAEQTNVWLGKFKAVVRDMEAVCYDFFLDEMIKRKNRHTLAGLVQKGVYSWSVL</sequence>
<gene>
    <name evidence="3" type="ORF">BOTBODRAFT_116421</name>
</gene>
<proteinExistence type="predicted"/>
<dbReference type="HOGENOM" id="CLU_004966_1_0_1"/>
<dbReference type="Pfam" id="PF18718">
    <property type="entry name" value="CxC5"/>
    <property type="match status" value="1"/>
</dbReference>
<dbReference type="InParanoid" id="A0A067MEE9"/>
<evidence type="ECO:0000313" key="4">
    <source>
        <dbReference type="Proteomes" id="UP000027195"/>
    </source>
</evidence>
<dbReference type="Pfam" id="PF18721">
    <property type="entry name" value="CxC6"/>
    <property type="match status" value="1"/>
</dbReference>
<dbReference type="OrthoDB" id="2501483at2759"/>
<protein>
    <recommendedName>
        <fullName evidence="5">CxC6 like cysteine cluster associated with KDZ domain-containing protein</fullName>
    </recommendedName>
</protein>